<proteinExistence type="predicted"/>
<evidence type="ECO:0000256" key="1">
    <source>
        <dbReference type="SAM" id="MobiDB-lite"/>
    </source>
</evidence>
<keyword evidence="2" id="KW-1133">Transmembrane helix</keyword>
<protein>
    <submittedName>
        <fullName evidence="3">Uncharacterized protein</fullName>
    </submittedName>
</protein>
<organism evidence="3 4">
    <name type="scientific">Adhaeribacter aerolatus</name>
    <dbReference type="NCBI Taxonomy" id="670289"/>
    <lineage>
        <taxon>Bacteria</taxon>
        <taxon>Pseudomonadati</taxon>
        <taxon>Bacteroidota</taxon>
        <taxon>Cytophagia</taxon>
        <taxon>Cytophagales</taxon>
        <taxon>Hymenobacteraceae</taxon>
        <taxon>Adhaeribacter</taxon>
    </lineage>
</organism>
<evidence type="ECO:0000313" key="3">
    <source>
        <dbReference type="EMBL" id="GEO07181.1"/>
    </source>
</evidence>
<dbReference type="EMBL" id="BJYS01000053">
    <property type="protein sequence ID" value="GEO07181.1"/>
    <property type="molecule type" value="Genomic_DNA"/>
</dbReference>
<sequence length="59" mass="6961">MNIYNYDWWEVLIFLILLELACILMAYILMSVWTGKYSKGGSSGRRKKGVFMHGRKRTD</sequence>
<evidence type="ECO:0000313" key="4">
    <source>
        <dbReference type="Proteomes" id="UP000321532"/>
    </source>
</evidence>
<dbReference type="Proteomes" id="UP000321532">
    <property type="component" value="Unassembled WGS sequence"/>
</dbReference>
<feature type="region of interest" description="Disordered" evidence="1">
    <location>
        <begin position="37"/>
        <end position="59"/>
    </location>
</feature>
<dbReference type="RefSeq" id="WP_146904817.1">
    <property type="nucleotide sequence ID" value="NZ_BJYS01000053.1"/>
</dbReference>
<reference evidence="3 4" key="1">
    <citation type="submission" date="2019-07" db="EMBL/GenBank/DDBJ databases">
        <title>Whole genome shotgun sequence of Adhaeribacter aerolatus NBRC 106133.</title>
        <authorList>
            <person name="Hosoyama A."/>
            <person name="Uohara A."/>
            <person name="Ohji S."/>
            <person name="Ichikawa N."/>
        </authorList>
    </citation>
    <scope>NUCLEOTIDE SEQUENCE [LARGE SCALE GENOMIC DNA]</scope>
    <source>
        <strain evidence="3 4">NBRC 106133</strain>
    </source>
</reference>
<dbReference type="AlphaFoldDB" id="A0A512B5G2"/>
<name>A0A512B5G2_9BACT</name>
<feature type="transmembrane region" description="Helical" evidence="2">
    <location>
        <begin position="12"/>
        <end position="33"/>
    </location>
</feature>
<accession>A0A512B5G2</accession>
<feature type="compositionally biased region" description="Basic residues" evidence="1">
    <location>
        <begin position="44"/>
        <end position="59"/>
    </location>
</feature>
<comment type="caution">
    <text evidence="3">The sequence shown here is derived from an EMBL/GenBank/DDBJ whole genome shotgun (WGS) entry which is preliminary data.</text>
</comment>
<keyword evidence="2" id="KW-0812">Transmembrane</keyword>
<keyword evidence="4" id="KW-1185">Reference proteome</keyword>
<gene>
    <name evidence="3" type="ORF">AAE02nite_48450</name>
</gene>
<keyword evidence="2" id="KW-0472">Membrane</keyword>
<evidence type="ECO:0000256" key="2">
    <source>
        <dbReference type="SAM" id="Phobius"/>
    </source>
</evidence>